<name>A0ABQ5UC24_9HYPH</name>
<evidence type="ECO:0000259" key="3">
    <source>
        <dbReference type="Pfam" id="PF05368"/>
    </source>
</evidence>
<feature type="domain" description="NmrA-like" evidence="3">
    <location>
        <begin position="10"/>
        <end position="291"/>
    </location>
</feature>
<dbReference type="InterPro" id="IPR036291">
    <property type="entry name" value="NAD(P)-bd_dom_sf"/>
</dbReference>
<dbReference type="EMBL" id="BSNG01000001">
    <property type="protein sequence ID" value="GLQ09391.1"/>
    <property type="molecule type" value="Genomic_DNA"/>
</dbReference>
<dbReference type="PANTHER" id="PTHR42748:SF7">
    <property type="entry name" value="NMRA LIKE REDOX SENSOR 1-RELATED"/>
    <property type="match status" value="1"/>
</dbReference>
<dbReference type="InterPro" id="IPR051164">
    <property type="entry name" value="NmrA-like_oxidored"/>
</dbReference>
<organism evidence="4 5">
    <name type="scientific">Devosia yakushimensis</name>
    <dbReference type="NCBI Taxonomy" id="470028"/>
    <lineage>
        <taxon>Bacteria</taxon>
        <taxon>Pseudomonadati</taxon>
        <taxon>Pseudomonadota</taxon>
        <taxon>Alphaproteobacteria</taxon>
        <taxon>Hyphomicrobiales</taxon>
        <taxon>Devosiaceae</taxon>
        <taxon>Devosia</taxon>
    </lineage>
</organism>
<dbReference type="PANTHER" id="PTHR42748">
    <property type="entry name" value="NITROGEN METABOLITE REPRESSION PROTEIN NMRA FAMILY MEMBER"/>
    <property type="match status" value="1"/>
</dbReference>
<keyword evidence="5" id="KW-1185">Reference proteome</keyword>
<dbReference type="Pfam" id="PF05368">
    <property type="entry name" value="NmrA"/>
    <property type="match status" value="1"/>
</dbReference>
<evidence type="ECO:0000256" key="2">
    <source>
        <dbReference type="ARBA" id="ARBA00022857"/>
    </source>
</evidence>
<protein>
    <submittedName>
        <fullName evidence="4">NmrA family transcriptional regulator</fullName>
    </submittedName>
</protein>
<reference evidence="4" key="1">
    <citation type="journal article" date="2014" name="Int. J. Syst. Evol. Microbiol.">
        <title>Complete genome of a new Firmicutes species belonging to the dominant human colonic microbiota ('Ruminococcus bicirculans') reveals two chromosomes and a selective capacity to utilize plant glucans.</title>
        <authorList>
            <consortium name="NISC Comparative Sequencing Program"/>
            <person name="Wegmann U."/>
            <person name="Louis P."/>
            <person name="Goesmann A."/>
            <person name="Henrissat B."/>
            <person name="Duncan S.H."/>
            <person name="Flint H.J."/>
        </authorList>
    </citation>
    <scope>NUCLEOTIDE SEQUENCE</scope>
    <source>
        <strain evidence="4">NBRC 103855</strain>
    </source>
</reference>
<dbReference type="InterPro" id="IPR008030">
    <property type="entry name" value="NmrA-like"/>
</dbReference>
<gene>
    <name evidence="4" type="ORF">GCM10007913_13230</name>
</gene>
<evidence type="ECO:0000256" key="1">
    <source>
        <dbReference type="ARBA" id="ARBA00006328"/>
    </source>
</evidence>
<comment type="caution">
    <text evidence="4">The sequence shown here is derived from an EMBL/GenBank/DDBJ whole genome shotgun (WGS) entry which is preliminary data.</text>
</comment>
<dbReference type="RefSeq" id="WP_284389130.1">
    <property type="nucleotide sequence ID" value="NZ_BSNG01000001.1"/>
</dbReference>
<sequence>MTNLEQPGPILVSGATGKQGGATARALLLAGATVHALVRNPDTDAARKIEDLGARLVIGDLDDAASILAACSGVYGVFSVQNPDFNDLEADTEEVRGRNLIKAAQAAGVTHFIQTSATGVGEYYRQSGWGEQRRDNNSLVIKGELEDRVRAAGFPFWTILRPTFFMENLPFVMRGDRLVTAYDAGSPVPLIAADDIGVAAASAFSNRERFHGVSIELAGDYLSMPEVAKILSEAWGRTIEAPAMTPGQVLAEGFFLPMVEAQEWHNEVGLPARPEVARSFGLKTTTLQKWATNNADAFAG</sequence>
<keyword evidence="2" id="KW-0521">NADP</keyword>
<evidence type="ECO:0000313" key="4">
    <source>
        <dbReference type="EMBL" id="GLQ09391.1"/>
    </source>
</evidence>
<accession>A0ABQ5UC24</accession>
<comment type="similarity">
    <text evidence="1">Belongs to the NmrA-type oxidoreductase family.</text>
</comment>
<evidence type="ECO:0000313" key="5">
    <source>
        <dbReference type="Proteomes" id="UP001161406"/>
    </source>
</evidence>
<dbReference type="Gene3D" id="3.90.25.10">
    <property type="entry name" value="UDP-galactose 4-epimerase, domain 1"/>
    <property type="match status" value="1"/>
</dbReference>
<dbReference type="SUPFAM" id="SSF51735">
    <property type="entry name" value="NAD(P)-binding Rossmann-fold domains"/>
    <property type="match status" value="1"/>
</dbReference>
<dbReference type="Gene3D" id="3.40.50.720">
    <property type="entry name" value="NAD(P)-binding Rossmann-like Domain"/>
    <property type="match status" value="1"/>
</dbReference>
<proteinExistence type="inferred from homology"/>
<dbReference type="CDD" id="cd05251">
    <property type="entry name" value="NmrA_like_SDR_a"/>
    <property type="match status" value="1"/>
</dbReference>
<reference evidence="4" key="2">
    <citation type="submission" date="2023-01" db="EMBL/GenBank/DDBJ databases">
        <title>Draft genome sequence of Devosia yakushimensis strain NBRC 103855.</title>
        <authorList>
            <person name="Sun Q."/>
            <person name="Mori K."/>
        </authorList>
    </citation>
    <scope>NUCLEOTIDE SEQUENCE</scope>
    <source>
        <strain evidence="4">NBRC 103855</strain>
    </source>
</reference>
<dbReference type="Proteomes" id="UP001161406">
    <property type="component" value="Unassembled WGS sequence"/>
</dbReference>